<keyword evidence="12 14" id="KW-0539">Nucleus</keyword>
<keyword evidence="11 14" id="KW-0234">DNA repair</keyword>
<evidence type="ECO:0000256" key="4">
    <source>
        <dbReference type="ARBA" id="ARBA00021280"/>
    </source>
</evidence>
<feature type="region of interest" description="Disordered" evidence="15">
    <location>
        <begin position="165"/>
        <end position="191"/>
    </location>
</feature>
<evidence type="ECO:0000313" key="16">
    <source>
        <dbReference type="EMBL" id="KIR44367.1"/>
    </source>
</evidence>
<evidence type="ECO:0000256" key="14">
    <source>
        <dbReference type="RuleBase" id="RU368090"/>
    </source>
</evidence>
<dbReference type="InterPro" id="IPR004600">
    <property type="entry name" value="TFIIH_Tfb4/GTF2H3"/>
</dbReference>
<dbReference type="OrthoDB" id="17307at2759"/>
<reference evidence="16" key="1">
    <citation type="submission" date="2015-01" db="EMBL/GenBank/DDBJ databases">
        <title>The Genome Sequence of Cryptococcus gattii CA1280.</title>
        <authorList>
            <consortium name="The Broad Institute Genomics Platform"/>
            <person name="Cuomo C."/>
            <person name="Litvintseva A."/>
            <person name="Chen Y."/>
            <person name="Heitman J."/>
            <person name="Sun S."/>
            <person name="Springer D."/>
            <person name="Dromer F."/>
            <person name="Young S."/>
            <person name="Zeng Q."/>
            <person name="Gargeya S."/>
            <person name="Abouelleil A."/>
            <person name="Alvarado L."/>
            <person name="Chapman S.B."/>
            <person name="Gainer-Dewar J."/>
            <person name="Goldberg J."/>
            <person name="Griggs A."/>
            <person name="Gujja S."/>
            <person name="Hansen M."/>
            <person name="Howarth C."/>
            <person name="Imamovic A."/>
            <person name="Larimer J."/>
            <person name="Murphy C."/>
            <person name="Naylor J."/>
            <person name="Pearson M."/>
            <person name="Priest M."/>
            <person name="Roberts A."/>
            <person name="Saif S."/>
            <person name="Shea T."/>
            <person name="Sykes S."/>
            <person name="Wortman J."/>
            <person name="Nusbaum C."/>
            <person name="Birren B."/>
        </authorList>
    </citation>
    <scope>NUCLEOTIDE SEQUENCE [LARGE SCALE GENOMIC DNA]</scope>
    <source>
        <strain evidence="16">CA1280</strain>
    </source>
</reference>
<dbReference type="PANTHER" id="PTHR12831:SF0">
    <property type="entry name" value="GENERAL TRANSCRIPTION FACTOR IIH SUBUNIT 3"/>
    <property type="match status" value="1"/>
</dbReference>
<dbReference type="AlphaFoldDB" id="A0A0D0TDG1"/>
<evidence type="ECO:0000256" key="10">
    <source>
        <dbReference type="ARBA" id="ARBA00023163"/>
    </source>
</evidence>
<evidence type="ECO:0000256" key="3">
    <source>
        <dbReference type="ARBA" id="ARBA00005273"/>
    </source>
</evidence>
<evidence type="ECO:0000256" key="11">
    <source>
        <dbReference type="ARBA" id="ARBA00023204"/>
    </source>
</evidence>
<proteinExistence type="inferred from homology"/>
<evidence type="ECO:0000256" key="5">
    <source>
        <dbReference type="ARBA" id="ARBA00022723"/>
    </source>
</evidence>
<evidence type="ECO:0000256" key="2">
    <source>
        <dbReference type="ARBA" id="ARBA00004123"/>
    </source>
</evidence>
<keyword evidence="6 14" id="KW-0227">DNA damage</keyword>
<comment type="similarity">
    <text evidence="3 14">Belongs to the TFB4 family.</text>
</comment>
<evidence type="ECO:0000256" key="1">
    <source>
        <dbReference type="ARBA" id="ARBA00002817"/>
    </source>
</evidence>
<dbReference type="EMBL" id="KN848002">
    <property type="protein sequence ID" value="KIR44367.1"/>
    <property type="molecule type" value="Genomic_DNA"/>
</dbReference>
<dbReference type="PANTHER" id="PTHR12831">
    <property type="entry name" value="TRANSCRIPTION INITIATION FACTOR IIH TFIIH , POLYPEPTIDE 3-RELATED"/>
    <property type="match status" value="1"/>
</dbReference>
<dbReference type="GO" id="GO:0000439">
    <property type="term" value="C:transcription factor TFIIH core complex"/>
    <property type="evidence" value="ECO:0007669"/>
    <property type="project" value="UniProtKB-UniRule"/>
</dbReference>
<evidence type="ECO:0000256" key="15">
    <source>
        <dbReference type="SAM" id="MobiDB-lite"/>
    </source>
</evidence>
<name>A0A0D0TDG1_CRYGA</name>
<keyword evidence="5 14" id="KW-0479">Metal-binding</keyword>
<evidence type="ECO:0000256" key="9">
    <source>
        <dbReference type="ARBA" id="ARBA00023015"/>
    </source>
</evidence>
<evidence type="ECO:0000256" key="12">
    <source>
        <dbReference type="ARBA" id="ARBA00023242"/>
    </source>
</evidence>
<dbReference type="Gene3D" id="3.40.50.410">
    <property type="entry name" value="von Willebrand factor, type A domain"/>
    <property type="match status" value="1"/>
</dbReference>
<dbReference type="GO" id="GO:0008270">
    <property type="term" value="F:zinc ion binding"/>
    <property type="evidence" value="ECO:0007669"/>
    <property type="project" value="UniProtKB-KW"/>
</dbReference>
<organism evidence="16">
    <name type="scientific">Cryptococcus bacillisporus CA1280</name>
    <dbReference type="NCBI Taxonomy" id="1296109"/>
    <lineage>
        <taxon>Eukaryota</taxon>
        <taxon>Fungi</taxon>
        <taxon>Dikarya</taxon>
        <taxon>Basidiomycota</taxon>
        <taxon>Agaricomycotina</taxon>
        <taxon>Tremellomycetes</taxon>
        <taxon>Tremellales</taxon>
        <taxon>Cryptococcaceae</taxon>
        <taxon>Cryptococcus</taxon>
        <taxon>Cryptococcus gattii species complex</taxon>
    </lineage>
</organism>
<accession>A0A0D0TDG1</accession>
<keyword evidence="9 14" id="KW-0805">Transcription regulation</keyword>
<dbReference type="GO" id="GO:0006355">
    <property type="term" value="P:regulation of DNA-templated transcription"/>
    <property type="evidence" value="ECO:0007669"/>
    <property type="project" value="InterPro"/>
</dbReference>
<keyword evidence="7 14" id="KW-0863">Zinc-finger</keyword>
<dbReference type="Pfam" id="PF03850">
    <property type="entry name" value="Tfb4"/>
    <property type="match status" value="1"/>
</dbReference>
<evidence type="ECO:0000256" key="6">
    <source>
        <dbReference type="ARBA" id="ARBA00022763"/>
    </source>
</evidence>
<comment type="subcellular location">
    <subcellularLocation>
        <location evidence="2 14">Nucleus</location>
    </subcellularLocation>
</comment>
<comment type="function">
    <text evidence="1 14">Component of the general transcription and DNA repair factor IIH (TFIIH) core complex, which is involved in general and transcription-coupled nucleotide excision repair (NER) of damaged DNA and, when complexed to TFIIK, in RNA transcription by RNA polymerase II. In NER, TFIIH acts by opening DNA around the lesion to allow the excision of the damaged oligonucleotide and its replacement by a new DNA fragment. In transcription, TFIIH has an essential role in transcription initiation. When the pre-initiation complex (PIC) has been established, TFIIH is required for promoter opening and promoter escape. Phosphorylation of the C-terminal tail (CTD) of the largest subunit of RNA polymerase II by the kinase module TFIIK controls the initiation of transcription.</text>
</comment>
<evidence type="ECO:0000256" key="8">
    <source>
        <dbReference type="ARBA" id="ARBA00022833"/>
    </source>
</evidence>
<dbReference type="InterPro" id="IPR036465">
    <property type="entry name" value="vWFA_dom_sf"/>
</dbReference>
<gene>
    <name evidence="16" type="ORF">I312_06452</name>
</gene>
<protein>
    <recommendedName>
        <fullName evidence="4 14">General transcription and DNA repair factor IIH subunit TFB4</fullName>
        <shortName evidence="14">TFIIH subunit TFB4</shortName>
    </recommendedName>
    <alternativeName>
        <fullName evidence="13 14">RNA polymerase II transcription factor B subunit 4</fullName>
    </alternativeName>
</protein>
<dbReference type="HOGENOM" id="CLU_860571_0_0_1"/>
<keyword evidence="8 14" id="KW-0862">Zinc</keyword>
<sequence length="323" mass="35878">MPSPPSTLILILDTHPLSWHLLSHLPPAPPIPDNKVLDTAKSSPTSLHQFITILIVFLNAHLASKWGNEVVVYTASAGKATLIYPPSNDKLRQRGEGGKPNANVYRPFQVLDERIEEGLKEVVREEQQKLDAEGPGFINEPPAMVSALTKALCFINRRILSSAHNDPTALPPSSDPNSNTADTSDGILPSKERRQQRMRGGYVGLMNCVFAAQKAAKSSDRYPLPSSIYDRFFPSHLLTTSRPSDRWSVLAMEWKRGFAPVSSRTVYISHRLLFDIIRSSRHHRTQSTFVRCVSSFANQNPSAQCVKHGSLSNLSPHFGRWPG</sequence>
<evidence type="ECO:0000256" key="7">
    <source>
        <dbReference type="ARBA" id="ARBA00022771"/>
    </source>
</evidence>
<dbReference type="GO" id="GO:0005675">
    <property type="term" value="C:transcription factor TFIIH holo complex"/>
    <property type="evidence" value="ECO:0007669"/>
    <property type="project" value="UniProtKB-UniRule"/>
</dbReference>
<comment type="subunit">
    <text evidence="14">Component of the 7-subunit TFIIH core complex composed of XPB/SSL2, XPD/RAD3, SSL1, TFB1, TFB2, TFB4 and TFB5, which is active in NER. The core complex associates with the 3-subunit CTD-kinase module TFIIK composed of CCL1, KIN28 and TFB3 to form the 10-subunit holoenzyme (holo-TFIIH) active in transcription.</text>
</comment>
<keyword evidence="10 14" id="KW-0804">Transcription</keyword>
<evidence type="ECO:0000256" key="13">
    <source>
        <dbReference type="ARBA" id="ARBA00033341"/>
    </source>
</evidence>
<dbReference type="GO" id="GO:0006289">
    <property type="term" value="P:nucleotide-excision repair"/>
    <property type="evidence" value="ECO:0007669"/>
    <property type="project" value="UniProtKB-UniRule"/>
</dbReference>